<evidence type="ECO:0000256" key="5">
    <source>
        <dbReference type="ARBA" id="ARBA00034531"/>
    </source>
</evidence>
<dbReference type="EMBL" id="JACHLP010000005">
    <property type="protein sequence ID" value="MBB4844372.1"/>
    <property type="molecule type" value="Genomic_DNA"/>
</dbReference>
<name>A0A840LCJ6_9BURK</name>
<comment type="catalytic activity">
    <reaction evidence="6">
        <text>L-threonyl-[protein] + ATP = 3-O-(5'-adenylyl)-L-threonyl-[protein] + diphosphate</text>
        <dbReference type="Rhea" id="RHEA:54292"/>
        <dbReference type="Rhea" id="RHEA-COMP:11060"/>
        <dbReference type="Rhea" id="RHEA-COMP:13847"/>
        <dbReference type="ChEBI" id="CHEBI:30013"/>
        <dbReference type="ChEBI" id="CHEBI:30616"/>
        <dbReference type="ChEBI" id="CHEBI:33019"/>
        <dbReference type="ChEBI" id="CHEBI:138113"/>
        <dbReference type="EC" id="2.7.7.108"/>
    </reaction>
</comment>
<dbReference type="Proteomes" id="UP000562027">
    <property type="component" value="Unassembled WGS sequence"/>
</dbReference>
<dbReference type="EC" id="2.7.7.108" evidence="5"/>
<keyword evidence="1" id="KW-0808">Transferase</keyword>
<keyword evidence="3" id="KW-0547">Nucleotide-binding</keyword>
<dbReference type="InterPro" id="IPR036597">
    <property type="entry name" value="Fido-like_dom_sf"/>
</dbReference>
<dbReference type="GO" id="GO:0005524">
    <property type="term" value="F:ATP binding"/>
    <property type="evidence" value="ECO:0007669"/>
    <property type="project" value="UniProtKB-KW"/>
</dbReference>
<keyword evidence="10" id="KW-1185">Reference proteome</keyword>
<dbReference type="InterPro" id="IPR003812">
    <property type="entry name" value="Fido"/>
</dbReference>
<dbReference type="Pfam" id="PF02661">
    <property type="entry name" value="Fic"/>
    <property type="match status" value="1"/>
</dbReference>
<dbReference type="PANTHER" id="PTHR39560:SF1">
    <property type="entry name" value="PROTEIN ADENYLYLTRANSFERASE FIC-RELATED"/>
    <property type="match status" value="1"/>
</dbReference>
<accession>A0A840LCJ6</accession>
<dbReference type="PANTHER" id="PTHR39560">
    <property type="entry name" value="PROTEIN ADENYLYLTRANSFERASE FIC-RELATED"/>
    <property type="match status" value="1"/>
</dbReference>
<proteinExistence type="predicted"/>
<dbReference type="GO" id="GO:0051302">
    <property type="term" value="P:regulation of cell division"/>
    <property type="evidence" value="ECO:0007669"/>
    <property type="project" value="TreeGrafter"/>
</dbReference>
<dbReference type="PROSITE" id="PS51459">
    <property type="entry name" value="FIDO"/>
    <property type="match status" value="1"/>
</dbReference>
<evidence type="ECO:0000256" key="3">
    <source>
        <dbReference type="ARBA" id="ARBA00022741"/>
    </source>
</evidence>
<evidence type="ECO:0000259" key="8">
    <source>
        <dbReference type="PROSITE" id="PS51459"/>
    </source>
</evidence>
<evidence type="ECO:0000256" key="7">
    <source>
        <dbReference type="ARBA" id="ARBA00048696"/>
    </source>
</evidence>
<comment type="caution">
    <text evidence="9">The sequence shown here is derived from an EMBL/GenBank/DDBJ whole genome shotgun (WGS) entry which is preliminary data.</text>
</comment>
<feature type="domain" description="Fido" evidence="8">
    <location>
        <begin position="51"/>
        <end position="186"/>
    </location>
</feature>
<keyword evidence="2" id="KW-0548">Nucleotidyltransferase</keyword>
<comment type="catalytic activity">
    <reaction evidence="7">
        <text>L-tyrosyl-[protein] + ATP = O-(5'-adenylyl)-L-tyrosyl-[protein] + diphosphate</text>
        <dbReference type="Rhea" id="RHEA:54288"/>
        <dbReference type="Rhea" id="RHEA-COMP:10136"/>
        <dbReference type="Rhea" id="RHEA-COMP:13846"/>
        <dbReference type="ChEBI" id="CHEBI:30616"/>
        <dbReference type="ChEBI" id="CHEBI:33019"/>
        <dbReference type="ChEBI" id="CHEBI:46858"/>
        <dbReference type="ChEBI" id="CHEBI:83624"/>
        <dbReference type="EC" id="2.7.7.108"/>
    </reaction>
</comment>
<dbReference type="AlphaFoldDB" id="A0A840LCJ6"/>
<evidence type="ECO:0000256" key="2">
    <source>
        <dbReference type="ARBA" id="ARBA00022695"/>
    </source>
</evidence>
<dbReference type="Gene3D" id="1.10.3290.10">
    <property type="entry name" value="Fido-like domain"/>
    <property type="match status" value="1"/>
</dbReference>
<evidence type="ECO:0000256" key="6">
    <source>
        <dbReference type="ARBA" id="ARBA00047939"/>
    </source>
</evidence>
<protein>
    <recommendedName>
        <fullName evidence="5">protein adenylyltransferase</fullName>
        <ecNumber evidence="5">2.7.7.108</ecNumber>
    </recommendedName>
</protein>
<dbReference type="RefSeq" id="WP_184300595.1">
    <property type="nucleotide sequence ID" value="NZ_JACHLP010000005.1"/>
</dbReference>
<evidence type="ECO:0000313" key="9">
    <source>
        <dbReference type="EMBL" id="MBB4844372.1"/>
    </source>
</evidence>
<keyword evidence="4" id="KW-0067">ATP-binding</keyword>
<sequence length="244" mass="27434">MFDPFKDFDRAGYLRNLYGEKDPQIVRELEHTLFRTGLDEALAHVAKRRTLGYADFLAVHRILFSAFYPWAGQDRAATVPNIAVSKGNTVFAHPLDARRAVEEGLRIGQDKAALRQHPGEVMGWFAFGHPFLDGNGRTMLIIHSELCHRAGFCIEWQRTRKTEYLAALSAEIASPGQGLLDGYLLSFVGAARERQLWGGAIDGIRGLDGRSIEDAVDGEYTDVRVMQKYQAFEMSRAMSKADRR</sequence>
<evidence type="ECO:0000256" key="4">
    <source>
        <dbReference type="ARBA" id="ARBA00022840"/>
    </source>
</evidence>
<evidence type="ECO:0000313" key="10">
    <source>
        <dbReference type="Proteomes" id="UP000562027"/>
    </source>
</evidence>
<gene>
    <name evidence="9" type="ORF">HNP55_002908</name>
</gene>
<reference evidence="9 10" key="1">
    <citation type="submission" date="2020-08" db="EMBL/GenBank/DDBJ databases">
        <title>Functional genomics of gut bacteria from endangered species of beetles.</title>
        <authorList>
            <person name="Carlos-Shanley C."/>
        </authorList>
    </citation>
    <scope>NUCLEOTIDE SEQUENCE [LARGE SCALE GENOMIC DNA]</scope>
    <source>
        <strain evidence="9 10">S00239</strain>
    </source>
</reference>
<organism evidence="9 10">
    <name type="scientific">Roseateles oligotrophus</name>
    <dbReference type="NCBI Taxonomy" id="1769250"/>
    <lineage>
        <taxon>Bacteria</taxon>
        <taxon>Pseudomonadati</taxon>
        <taxon>Pseudomonadota</taxon>
        <taxon>Betaproteobacteria</taxon>
        <taxon>Burkholderiales</taxon>
        <taxon>Sphaerotilaceae</taxon>
        <taxon>Roseateles</taxon>
    </lineage>
</organism>
<dbReference type="SUPFAM" id="SSF140931">
    <property type="entry name" value="Fic-like"/>
    <property type="match status" value="1"/>
</dbReference>
<dbReference type="GO" id="GO:0070733">
    <property type="term" value="F:AMPylase activity"/>
    <property type="evidence" value="ECO:0007669"/>
    <property type="project" value="UniProtKB-EC"/>
</dbReference>
<evidence type="ECO:0000256" key="1">
    <source>
        <dbReference type="ARBA" id="ARBA00022679"/>
    </source>
</evidence>